<proteinExistence type="inferred from homology"/>
<sequence length="217" mass="24017">MGEVSRQEKREYHPNNSIALSISCGGYCQVFGYLFFPTPLPQNSIYTNTFTSYAVQISLKAAMSVQPMVTVQPGVVCASVHVKSEVWGSDMCDCCEDMGICCLGFWCPWCLMCKTSREFGECLCLPLLDAFCGGIVRPVSLSVRSTMRERYHIQGTMCDDCCVVTCCTCCAWCQMAREIKRRRRPLVLAPSAPLPPGLHPPHPLQATPAGLYPQVPQ</sequence>
<protein>
    <submittedName>
        <fullName evidence="2">Uncharacterized protein</fullName>
    </submittedName>
</protein>
<evidence type="ECO:0000313" key="3">
    <source>
        <dbReference type="Proteomes" id="UP001046870"/>
    </source>
</evidence>
<dbReference type="PROSITE" id="PS51257">
    <property type="entry name" value="PROKAR_LIPOPROTEIN"/>
    <property type="match status" value="1"/>
</dbReference>
<comment type="similarity">
    <text evidence="1">Belongs to the cornifelin family.</text>
</comment>
<dbReference type="Pfam" id="PF04749">
    <property type="entry name" value="PLAC8"/>
    <property type="match status" value="1"/>
</dbReference>
<reference evidence="2" key="1">
    <citation type="submission" date="2021-01" db="EMBL/GenBank/DDBJ databases">
        <authorList>
            <person name="Zahm M."/>
            <person name="Roques C."/>
            <person name="Cabau C."/>
            <person name="Klopp C."/>
            <person name="Donnadieu C."/>
            <person name="Jouanno E."/>
            <person name="Lampietro C."/>
            <person name="Louis A."/>
            <person name="Herpin A."/>
            <person name="Echchiki A."/>
            <person name="Berthelot C."/>
            <person name="Parey E."/>
            <person name="Roest-Crollius H."/>
            <person name="Braasch I."/>
            <person name="Postlethwait J."/>
            <person name="Bobe J."/>
            <person name="Montfort J."/>
            <person name="Bouchez O."/>
            <person name="Begum T."/>
            <person name="Mejri S."/>
            <person name="Adams A."/>
            <person name="Chen W.-J."/>
            <person name="Guiguen Y."/>
        </authorList>
    </citation>
    <scope>NUCLEOTIDE SEQUENCE</scope>
    <source>
        <strain evidence="2">YG-15Mar2019-1</strain>
        <tissue evidence="2">Brain</tissue>
    </source>
</reference>
<comment type="caution">
    <text evidence="2">The sequence shown here is derived from an EMBL/GenBank/DDBJ whole genome shotgun (WGS) entry which is preliminary data.</text>
</comment>
<evidence type="ECO:0000313" key="2">
    <source>
        <dbReference type="EMBL" id="KAG7465320.1"/>
    </source>
</evidence>
<name>A0A9D3T1R1_MEGAT</name>
<keyword evidence="3" id="KW-1185">Reference proteome</keyword>
<accession>A0A9D3T1R1</accession>
<dbReference type="NCBIfam" id="TIGR01571">
    <property type="entry name" value="A_thal_Cys_rich"/>
    <property type="match status" value="1"/>
</dbReference>
<dbReference type="Proteomes" id="UP001046870">
    <property type="component" value="Chromosome 14"/>
</dbReference>
<evidence type="ECO:0000256" key="1">
    <source>
        <dbReference type="ARBA" id="ARBA00009024"/>
    </source>
</evidence>
<dbReference type="EMBL" id="JAFDVH010000014">
    <property type="protein sequence ID" value="KAG7465320.1"/>
    <property type="molecule type" value="Genomic_DNA"/>
</dbReference>
<dbReference type="PANTHER" id="PTHR15907">
    <property type="entry name" value="DUF614 FAMILY PROTEIN-RELATED"/>
    <property type="match status" value="1"/>
</dbReference>
<dbReference type="AlphaFoldDB" id="A0A9D3T1R1"/>
<dbReference type="OrthoDB" id="1045822at2759"/>
<gene>
    <name evidence="2" type="ORF">MATL_G00175150</name>
</gene>
<organism evidence="2 3">
    <name type="scientific">Megalops atlanticus</name>
    <name type="common">Tarpon</name>
    <name type="synonym">Clupea gigantea</name>
    <dbReference type="NCBI Taxonomy" id="7932"/>
    <lineage>
        <taxon>Eukaryota</taxon>
        <taxon>Metazoa</taxon>
        <taxon>Chordata</taxon>
        <taxon>Craniata</taxon>
        <taxon>Vertebrata</taxon>
        <taxon>Euteleostomi</taxon>
        <taxon>Actinopterygii</taxon>
        <taxon>Neopterygii</taxon>
        <taxon>Teleostei</taxon>
        <taxon>Elopiformes</taxon>
        <taxon>Megalopidae</taxon>
        <taxon>Megalops</taxon>
    </lineage>
</organism>
<dbReference type="InterPro" id="IPR006461">
    <property type="entry name" value="PLAC_motif_containing"/>
</dbReference>